<feature type="domain" description="CLEC16A/TT9 C-terminal" evidence="1">
    <location>
        <begin position="173"/>
        <end position="258"/>
    </location>
</feature>
<keyword evidence="3" id="KW-1185">Reference proteome</keyword>
<comment type="caution">
    <text evidence="2">The sequence shown here is derived from an EMBL/GenBank/DDBJ whole genome shotgun (WGS) entry which is preliminary data.</text>
</comment>
<evidence type="ECO:0000313" key="2">
    <source>
        <dbReference type="EMBL" id="KOB69549.1"/>
    </source>
</evidence>
<dbReference type="PANTHER" id="PTHR21481:SF0">
    <property type="entry name" value="PROTEIN CLEC16A"/>
    <property type="match status" value="1"/>
</dbReference>
<dbReference type="STRING" id="104452.A0A0L7L2N4"/>
<dbReference type="InterPro" id="IPR045820">
    <property type="entry name" value="CLEC16A/TT9_C"/>
</dbReference>
<protein>
    <submittedName>
        <fullName evidence="2">Protein CLEC16A</fullName>
    </submittedName>
</protein>
<gene>
    <name evidence="2" type="ORF">OBRU01_16633</name>
</gene>
<dbReference type="GO" id="GO:0005770">
    <property type="term" value="C:late endosome"/>
    <property type="evidence" value="ECO:0007669"/>
    <property type="project" value="TreeGrafter"/>
</dbReference>
<feature type="non-terminal residue" evidence="2">
    <location>
        <position position="354"/>
    </location>
</feature>
<dbReference type="GO" id="GO:0016197">
    <property type="term" value="P:endosomal transport"/>
    <property type="evidence" value="ECO:0007669"/>
    <property type="project" value="TreeGrafter"/>
</dbReference>
<organism evidence="2 3">
    <name type="scientific">Operophtera brumata</name>
    <name type="common">Winter moth</name>
    <name type="synonym">Phalaena brumata</name>
    <dbReference type="NCBI Taxonomy" id="104452"/>
    <lineage>
        <taxon>Eukaryota</taxon>
        <taxon>Metazoa</taxon>
        <taxon>Ecdysozoa</taxon>
        <taxon>Arthropoda</taxon>
        <taxon>Hexapoda</taxon>
        <taxon>Insecta</taxon>
        <taxon>Pterygota</taxon>
        <taxon>Neoptera</taxon>
        <taxon>Endopterygota</taxon>
        <taxon>Lepidoptera</taxon>
        <taxon>Glossata</taxon>
        <taxon>Ditrysia</taxon>
        <taxon>Geometroidea</taxon>
        <taxon>Geometridae</taxon>
        <taxon>Larentiinae</taxon>
        <taxon>Operophtera</taxon>
    </lineage>
</organism>
<evidence type="ECO:0000313" key="3">
    <source>
        <dbReference type="Proteomes" id="UP000037510"/>
    </source>
</evidence>
<dbReference type="EMBL" id="JTDY01003442">
    <property type="protein sequence ID" value="KOB69549.1"/>
    <property type="molecule type" value="Genomic_DNA"/>
</dbReference>
<dbReference type="AlphaFoldDB" id="A0A0L7L2N4"/>
<sequence>MDAAILLPPTRTPMSGIAFAKRLPGGELNVDWLCMDAAILLPPTRTPMSGIAFAKRLPGGELNVEWLCMDAAILLPPTRTPMSGIAFAKRLPGGELNVEWLCTDAAILLPPTRTPMSGIAFAKRLPGGKHTAERGVALYGRGDPTAADQDAHVGHRLREETARRRGKQHLNSIQLNVEWLCMDAAILLPPSRTTMSGIAFAKRLPGGEMERARRAIRSFFLIRDLYLKLTGKAETQLPLTNTVPFVQDGNVLDLIDSKTEKQLPLTNTAPFAKVGDVLDLIDIKSETQLPLPNPAPFVQVVDVLDDSTNDSDLISCDIIQKDGTCQHRFLAVDSIQIILVEPDKQRLGWGVAKL</sequence>
<feature type="domain" description="CLEC16A/TT9 C-terminal" evidence="1">
    <location>
        <begin position="96"/>
        <end position="129"/>
    </location>
</feature>
<feature type="domain" description="CLEC16A/TT9 C-terminal" evidence="1">
    <location>
        <begin position="285"/>
        <end position="353"/>
    </location>
</feature>
<dbReference type="Proteomes" id="UP000037510">
    <property type="component" value="Unassembled WGS sequence"/>
</dbReference>
<dbReference type="GO" id="GO:1901096">
    <property type="term" value="P:regulation of autophagosome maturation"/>
    <property type="evidence" value="ECO:0007669"/>
    <property type="project" value="TreeGrafter"/>
</dbReference>
<dbReference type="PANTHER" id="PTHR21481">
    <property type="entry name" value="PROTEIN CLEC16A"/>
    <property type="match status" value="1"/>
</dbReference>
<reference evidence="2 3" key="1">
    <citation type="journal article" date="2015" name="Genome Biol. Evol.">
        <title>The genome of winter moth (Operophtera brumata) provides a genomic perspective on sexual dimorphism and phenology.</title>
        <authorList>
            <person name="Derks M.F."/>
            <person name="Smit S."/>
            <person name="Salis L."/>
            <person name="Schijlen E."/>
            <person name="Bossers A."/>
            <person name="Mateman C."/>
            <person name="Pijl A.S."/>
            <person name="de Ridder D."/>
            <person name="Groenen M.A."/>
            <person name="Visser M.E."/>
            <person name="Megens H.J."/>
        </authorList>
    </citation>
    <scope>NUCLEOTIDE SEQUENCE [LARGE SCALE GENOMIC DNA]</scope>
    <source>
        <strain evidence="2">WM2013NL</strain>
        <tissue evidence="2">Head and thorax</tissue>
    </source>
</reference>
<feature type="domain" description="CLEC16A/TT9 C-terminal" evidence="1">
    <location>
        <begin position="1"/>
        <end position="27"/>
    </location>
</feature>
<evidence type="ECO:0000259" key="1">
    <source>
        <dbReference type="Pfam" id="PF19439"/>
    </source>
</evidence>
<accession>A0A0L7L2N4</accession>
<feature type="domain" description="CLEC16A/TT9 C-terminal" evidence="1">
    <location>
        <begin position="62"/>
        <end position="95"/>
    </location>
</feature>
<dbReference type="GO" id="GO:0005794">
    <property type="term" value="C:Golgi apparatus"/>
    <property type="evidence" value="ECO:0007669"/>
    <property type="project" value="TreeGrafter"/>
</dbReference>
<dbReference type="Pfam" id="PF19439">
    <property type="entry name" value="CLEC16A_C"/>
    <property type="match status" value="5"/>
</dbReference>
<dbReference type="GO" id="GO:0007034">
    <property type="term" value="P:vacuolar transport"/>
    <property type="evidence" value="ECO:0007669"/>
    <property type="project" value="TreeGrafter"/>
</dbReference>
<dbReference type="InterPro" id="IPR039272">
    <property type="entry name" value="CLEC16A/TT9"/>
</dbReference>
<proteinExistence type="predicted"/>
<name>A0A0L7L2N4_OPEBR</name>